<evidence type="ECO:0000256" key="1">
    <source>
        <dbReference type="SAM" id="MobiDB-lite"/>
    </source>
</evidence>
<name>A0ABQ3XUB0_9ACTN</name>
<organism evidence="2 3">
    <name type="scientific">Actinoplanes couchii</name>
    <dbReference type="NCBI Taxonomy" id="403638"/>
    <lineage>
        <taxon>Bacteria</taxon>
        <taxon>Bacillati</taxon>
        <taxon>Actinomycetota</taxon>
        <taxon>Actinomycetes</taxon>
        <taxon>Micromonosporales</taxon>
        <taxon>Micromonosporaceae</taxon>
        <taxon>Actinoplanes</taxon>
    </lineage>
</organism>
<dbReference type="RefSeq" id="WP_203810697.1">
    <property type="nucleotide sequence ID" value="NZ_BAAAQE010000085.1"/>
</dbReference>
<evidence type="ECO:0000313" key="3">
    <source>
        <dbReference type="Proteomes" id="UP000612282"/>
    </source>
</evidence>
<accession>A0ABQ3XUB0</accession>
<dbReference type="InterPro" id="IPR036457">
    <property type="entry name" value="PPM-type-like_dom_sf"/>
</dbReference>
<sequence length="124" mass="12441">MAGGSVSGYACAARGVEGRRQLLLRDGIGHGPVAVRAAQHAADVFREAPAEDPGDLVSRLHGELGQTGGAAVAVAELDAVEARMRFAGMGDIGGAVVGDGESHRDLASPLGTAGAGTPEIRQDE</sequence>
<comment type="caution">
    <text evidence="2">The sequence shown here is derived from an EMBL/GenBank/DDBJ whole genome shotgun (WGS) entry which is preliminary data.</text>
</comment>
<dbReference type="InterPro" id="IPR039248">
    <property type="entry name" value="Ptase_RsbX"/>
</dbReference>
<proteinExistence type="predicted"/>
<dbReference type="Proteomes" id="UP000612282">
    <property type="component" value="Unassembled WGS sequence"/>
</dbReference>
<dbReference type="Gene3D" id="3.60.40.10">
    <property type="entry name" value="PPM-type phosphatase domain"/>
    <property type="match status" value="1"/>
</dbReference>
<dbReference type="PANTHER" id="PTHR35801">
    <property type="entry name" value="PHOSPHOSERINE PHOSPHATASE RSBX"/>
    <property type="match status" value="1"/>
</dbReference>
<gene>
    <name evidence="2" type="ORF">Aco03nite_104840</name>
</gene>
<evidence type="ECO:0000313" key="2">
    <source>
        <dbReference type="EMBL" id="GID62080.1"/>
    </source>
</evidence>
<evidence type="ECO:0008006" key="4">
    <source>
        <dbReference type="Google" id="ProtNLM"/>
    </source>
</evidence>
<keyword evidence="3" id="KW-1185">Reference proteome</keyword>
<protein>
    <recommendedName>
        <fullName evidence="4">PPM-type phosphatase domain-containing protein</fullName>
    </recommendedName>
</protein>
<dbReference type="EMBL" id="BOMG01000165">
    <property type="protein sequence ID" value="GID62080.1"/>
    <property type="molecule type" value="Genomic_DNA"/>
</dbReference>
<dbReference type="PANTHER" id="PTHR35801:SF1">
    <property type="entry name" value="PHOSPHOSERINE PHOSPHATASE RSBX"/>
    <property type="match status" value="1"/>
</dbReference>
<reference evidence="2 3" key="1">
    <citation type="submission" date="2021-01" db="EMBL/GenBank/DDBJ databases">
        <title>Whole genome shotgun sequence of Actinoplanes couchii NBRC 106145.</title>
        <authorList>
            <person name="Komaki H."/>
            <person name="Tamura T."/>
        </authorList>
    </citation>
    <scope>NUCLEOTIDE SEQUENCE [LARGE SCALE GENOMIC DNA]</scope>
    <source>
        <strain evidence="2 3">NBRC 106145</strain>
    </source>
</reference>
<feature type="region of interest" description="Disordered" evidence="1">
    <location>
        <begin position="99"/>
        <end position="124"/>
    </location>
</feature>